<comment type="caution">
    <text evidence="1">The sequence shown here is derived from an EMBL/GenBank/DDBJ whole genome shotgun (WGS) entry which is preliminary data.</text>
</comment>
<protein>
    <submittedName>
        <fullName evidence="1">Uncharacterized protein</fullName>
    </submittedName>
</protein>
<evidence type="ECO:0000313" key="1">
    <source>
        <dbReference type="EMBL" id="KDN80555.1"/>
    </source>
</evidence>
<evidence type="ECO:0000313" key="2">
    <source>
        <dbReference type="Proteomes" id="UP000027178"/>
    </source>
</evidence>
<name>A0A066YRJ2_9ACTN</name>
<dbReference type="HOGENOM" id="CLU_3080793_0_0_11"/>
<dbReference type="Proteomes" id="UP000027178">
    <property type="component" value="Unassembled WGS sequence"/>
</dbReference>
<sequence>MAMGWGWVIAGVSSAVVTRVGGHPWPALMVSSRRSMWVSEMLRRGRRAGRPE</sequence>
<reference evidence="1 2" key="1">
    <citation type="submission" date="2014-05" db="EMBL/GenBank/DDBJ databases">
        <title>Draft Genome Sequence of Kitasatospora cheerisanensis KCTC 2395.</title>
        <authorList>
            <person name="Nam D.H."/>
        </authorList>
    </citation>
    <scope>NUCLEOTIDE SEQUENCE [LARGE SCALE GENOMIC DNA]</scope>
    <source>
        <strain evidence="1 2">KCTC 2395</strain>
    </source>
</reference>
<dbReference type="AlphaFoldDB" id="A0A066YRJ2"/>
<dbReference type="EMBL" id="JNBY01000172">
    <property type="protein sequence ID" value="KDN80555.1"/>
    <property type="molecule type" value="Genomic_DNA"/>
</dbReference>
<gene>
    <name evidence="1" type="ORF">KCH_77020</name>
</gene>
<proteinExistence type="predicted"/>
<organism evidence="1 2">
    <name type="scientific">Kitasatospora cheerisanensis KCTC 2395</name>
    <dbReference type="NCBI Taxonomy" id="1348663"/>
    <lineage>
        <taxon>Bacteria</taxon>
        <taxon>Bacillati</taxon>
        <taxon>Actinomycetota</taxon>
        <taxon>Actinomycetes</taxon>
        <taxon>Kitasatosporales</taxon>
        <taxon>Streptomycetaceae</taxon>
        <taxon>Kitasatospora</taxon>
    </lineage>
</organism>
<keyword evidence="2" id="KW-1185">Reference proteome</keyword>
<accession>A0A066YRJ2</accession>